<reference evidence="1 2" key="1">
    <citation type="submission" date="2014-12" db="EMBL/GenBank/DDBJ databases">
        <title>The genome sequence of Methanohalophilus portucalensis strain FDF1.</title>
        <authorList>
            <person name="Lai M.-C."/>
            <person name="Lai S.-J."/>
        </authorList>
    </citation>
    <scope>NUCLEOTIDE SEQUENCE [LARGE SCALE GENOMIC DNA]</scope>
    <source>
        <strain evidence="1 2">FDF-1</strain>
    </source>
</reference>
<dbReference type="Proteomes" id="UP000185713">
    <property type="component" value="Unassembled WGS sequence"/>
</dbReference>
<evidence type="ECO:0000313" key="1">
    <source>
        <dbReference type="EMBL" id="OJH48542.1"/>
    </source>
</evidence>
<accession>A0A1L9C1Z6</accession>
<gene>
    <name evidence="1" type="ORF">MPF_1844</name>
</gene>
<name>A0A1L9C1Z6_9EURY</name>
<dbReference type="AlphaFoldDB" id="A0A1L9C1Z6"/>
<organism evidence="1 2">
    <name type="scientific">Methanohalophilus portucalensis FDF-1</name>
    <dbReference type="NCBI Taxonomy" id="523843"/>
    <lineage>
        <taxon>Archaea</taxon>
        <taxon>Methanobacteriati</taxon>
        <taxon>Methanobacteriota</taxon>
        <taxon>Stenosarchaea group</taxon>
        <taxon>Methanomicrobia</taxon>
        <taxon>Methanosarcinales</taxon>
        <taxon>Methanosarcinaceae</taxon>
        <taxon>Methanohalophilus</taxon>
    </lineage>
</organism>
<evidence type="ECO:0000313" key="2">
    <source>
        <dbReference type="Proteomes" id="UP000185713"/>
    </source>
</evidence>
<proteinExistence type="predicted"/>
<protein>
    <submittedName>
        <fullName evidence="1">Uncharacterized protein</fullName>
    </submittedName>
</protein>
<comment type="caution">
    <text evidence="1">The sequence shown here is derived from an EMBL/GenBank/DDBJ whole genome shotgun (WGS) entry which is preliminary data.</text>
</comment>
<sequence length="34" mass="3847">MYFLPHNDLLATAGQNSRKLNLISGNKQIPLHKN</sequence>
<dbReference type="EMBL" id="JWTK01000007">
    <property type="protein sequence ID" value="OJH48542.1"/>
    <property type="molecule type" value="Genomic_DNA"/>
</dbReference>